<evidence type="ECO:0000256" key="1">
    <source>
        <dbReference type="SAM" id="MobiDB-lite"/>
    </source>
</evidence>
<proteinExistence type="predicted"/>
<name>A0A4Q5GF83_9FIRM</name>
<protein>
    <recommendedName>
        <fullName evidence="4">SH3 domain-containing protein</fullName>
    </recommendedName>
</protein>
<organism evidence="2 3">
    <name type="scientific">Blautia obeum</name>
    <dbReference type="NCBI Taxonomy" id="40520"/>
    <lineage>
        <taxon>Bacteria</taxon>
        <taxon>Bacillati</taxon>
        <taxon>Bacillota</taxon>
        <taxon>Clostridia</taxon>
        <taxon>Lachnospirales</taxon>
        <taxon>Lachnospiraceae</taxon>
        <taxon>Blautia</taxon>
    </lineage>
</organism>
<feature type="region of interest" description="Disordered" evidence="1">
    <location>
        <begin position="93"/>
        <end position="124"/>
    </location>
</feature>
<dbReference type="Proteomes" id="UP000293506">
    <property type="component" value="Unassembled WGS sequence"/>
</dbReference>
<evidence type="ECO:0000313" key="3">
    <source>
        <dbReference type="Proteomes" id="UP000293506"/>
    </source>
</evidence>
<reference evidence="2 3" key="1">
    <citation type="journal article" date="2019" name="Science, e1252229">
        <title>Invertible promoters mediate bacterial phase variation, antibiotic resistance, and host adaptation in the gut.</title>
        <authorList>
            <person name="Jiang X."/>
            <person name="Hall A.B."/>
            <person name="Arthur T.D."/>
            <person name="Plichta D.R."/>
            <person name="Covington C.T."/>
            <person name="Poyet M."/>
            <person name="Crothers J."/>
            <person name="Moses P.L."/>
            <person name="Tolonen A.C."/>
            <person name="Vlamakis H."/>
            <person name="Alm E.J."/>
            <person name="Xavier R.J."/>
        </authorList>
    </citation>
    <scope>NUCLEOTIDE SEQUENCE [LARGE SCALE GENOMIC DNA]</scope>
    <source>
        <strain evidence="3">af_0058</strain>
    </source>
</reference>
<gene>
    <name evidence="2" type="ORF">EAI82_09565</name>
</gene>
<feature type="compositionally biased region" description="Basic and acidic residues" evidence="1">
    <location>
        <begin position="100"/>
        <end position="118"/>
    </location>
</feature>
<comment type="caution">
    <text evidence="2">The sequence shown here is derived from an EMBL/GenBank/DDBJ whole genome shotgun (WGS) entry which is preliminary data.</text>
</comment>
<evidence type="ECO:0008006" key="4">
    <source>
        <dbReference type="Google" id="ProtNLM"/>
    </source>
</evidence>
<accession>A0A4Q5GF83</accession>
<dbReference type="AlphaFoldDB" id="A0A4Q5GF83"/>
<evidence type="ECO:0000313" key="2">
    <source>
        <dbReference type="EMBL" id="RYT66781.1"/>
    </source>
</evidence>
<sequence>MRDIRPSAEYMNEIMHQVKVSTSISPMISEMLRSVRISSVSEIYERYSSIMDPIQESLKGIDMELLGSVADRVLTMSEDLDLDVAVEEITTEYSRVSAQEQEKEKKPEEAETNSERQTENTAEVMRPERRNIDIKEVRAWLDTIIGILTFIITLSASQPSVSNTFNQTLQVNNYYVINMGYDVSELNMDNFRIVNCDVVVRLKHNCHSKIVEQLREGQIIKIIGKYKKWRQVVWKNEEDELCMGWIQNYNLTKFKLTRSARNIKKIKV</sequence>
<dbReference type="EMBL" id="RCXQ01000007">
    <property type="protein sequence ID" value="RYT66781.1"/>
    <property type="molecule type" value="Genomic_DNA"/>
</dbReference>
<dbReference type="Gene3D" id="2.30.30.40">
    <property type="entry name" value="SH3 Domains"/>
    <property type="match status" value="1"/>
</dbReference>